<proteinExistence type="predicted"/>
<protein>
    <submittedName>
        <fullName evidence="1">Uncharacterized protein</fullName>
    </submittedName>
</protein>
<sequence length="310" mass="35368">MHNLSFYTWARGVRTCSALPMTILAENALTFKKRASDPLTPSDQNSTLYEQYSIHQPRIQPQNCQFVALISVEGYVKSCTCVMSRMVIDLYQIEFFFYLFPLPGCVVGIEADVLTSCERRNPVTVIGDPGKAALCIFSGATRIICRALEGASRGVARAFLMGVEVVPYLPTEKKKCRLKVLISDAVRTENLCDFRHCLHWWRGDLADGSYGRMADQLCLKESWKMEDDSLNRRLIDCLMEESYSLVYIEEDVASSFGCVYGCEVRWRLSMEIHIATNSLRREETKKLGKSFPFHGTFNFFLTVMFRNEIS</sequence>
<keyword evidence="2" id="KW-1185">Reference proteome</keyword>
<reference evidence="1" key="1">
    <citation type="submission" date="2021-10" db="EMBL/GenBank/DDBJ databases">
        <title>Tropical sea cucumber genome reveals ecological adaptation and Cuvierian tubules defense mechanism.</title>
        <authorList>
            <person name="Chen T."/>
        </authorList>
    </citation>
    <scope>NUCLEOTIDE SEQUENCE</scope>
    <source>
        <strain evidence="1">Nanhai2018</strain>
        <tissue evidence="1">Muscle</tissue>
    </source>
</reference>
<accession>A0A9Q1H840</accession>
<organism evidence="1 2">
    <name type="scientific">Holothuria leucospilota</name>
    <name type="common">Black long sea cucumber</name>
    <name type="synonym">Mertensiothuria leucospilota</name>
    <dbReference type="NCBI Taxonomy" id="206669"/>
    <lineage>
        <taxon>Eukaryota</taxon>
        <taxon>Metazoa</taxon>
        <taxon>Echinodermata</taxon>
        <taxon>Eleutherozoa</taxon>
        <taxon>Echinozoa</taxon>
        <taxon>Holothuroidea</taxon>
        <taxon>Aspidochirotacea</taxon>
        <taxon>Aspidochirotida</taxon>
        <taxon>Holothuriidae</taxon>
        <taxon>Holothuria</taxon>
    </lineage>
</organism>
<dbReference type="AlphaFoldDB" id="A0A9Q1H840"/>
<dbReference type="Proteomes" id="UP001152320">
    <property type="component" value="Chromosome 7"/>
</dbReference>
<gene>
    <name evidence="1" type="ORF">HOLleu_16871</name>
</gene>
<evidence type="ECO:0000313" key="2">
    <source>
        <dbReference type="Proteomes" id="UP001152320"/>
    </source>
</evidence>
<comment type="caution">
    <text evidence="1">The sequence shown here is derived from an EMBL/GenBank/DDBJ whole genome shotgun (WGS) entry which is preliminary data.</text>
</comment>
<dbReference type="EMBL" id="JAIZAY010000007">
    <property type="protein sequence ID" value="KAJ8039222.1"/>
    <property type="molecule type" value="Genomic_DNA"/>
</dbReference>
<name>A0A9Q1H840_HOLLE</name>
<evidence type="ECO:0000313" key="1">
    <source>
        <dbReference type="EMBL" id="KAJ8039222.1"/>
    </source>
</evidence>